<protein>
    <submittedName>
        <fullName evidence="3">NADPH:quinone reductase-like Zn-dependent oxidoreductase</fullName>
    </submittedName>
</protein>
<dbReference type="InterPro" id="IPR036291">
    <property type="entry name" value="NAD(P)-bd_dom_sf"/>
</dbReference>
<feature type="domain" description="Enoyl reductase (ER)" evidence="2">
    <location>
        <begin position="352"/>
        <end position="633"/>
    </location>
</feature>
<proteinExistence type="predicted"/>
<comment type="caution">
    <text evidence="3">The sequence shown here is derived from an EMBL/GenBank/DDBJ whole genome shotgun (WGS) entry which is preliminary data.</text>
</comment>
<dbReference type="Gene3D" id="3.40.50.720">
    <property type="entry name" value="NAD(P)-binding Rossmann-like Domain"/>
    <property type="match status" value="2"/>
</dbReference>
<dbReference type="PANTHER" id="PTHR44154">
    <property type="entry name" value="QUINONE OXIDOREDUCTASE"/>
    <property type="match status" value="1"/>
</dbReference>
<dbReference type="Proteomes" id="UP001139648">
    <property type="component" value="Unassembled WGS sequence"/>
</dbReference>
<dbReference type="SUPFAM" id="SSF51735">
    <property type="entry name" value="NAD(P)-binding Rossmann-fold domains"/>
    <property type="match status" value="2"/>
</dbReference>
<accession>A0A9X2GGD6</accession>
<gene>
    <name evidence="3" type="ORF">HD597_001203</name>
</gene>
<dbReference type="Pfam" id="PF08240">
    <property type="entry name" value="ADH_N"/>
    <property type="match status" value="2"/>
</dbReference>
<reference evidence="3" key="1">
    <citation type="submission" date="2022-06" db="EMBL/GenBank/DDBJ databases">
        <title>Sequencing the genomes of 1000 actinobacteria strains.</title>
        <authorList>
            <person name="Klenk H.-P."/>
        </authorList>
    </citation>
    <scope>NUCLEOTIDE SEQUENCE</scope>
    <source>
        <strain evidence="3">DSM 46694</strain>
    </source>
</reference>
<dbReference type="EMBL" id="JAMZEB010000002">
    <property type="protein sequence ID" value="MCP2354183.1"/>
    <property type="molecule type" value="Genomic_DNA"/>
</dbReference>
<dbReference type="Gene3D" id="3.90.180.10">
    <property type="entry name" value="Medium-chain alcohol dehydrogenases, catalytic domain"/>
    <property type="match status" value="2"/>
</dbReference>
<keyword evidence="4" id="KW-1185">Reference proteome</keyword>
<evidence type="ECO:0000259" key="2">
    <source>
        <dbReference type="SMART" id="SM00829"/>
    </source>
</evidence>
<evidence type="ECO:0000256" key="1">
    <source>
        <dbReference type="ARBA" id="ARBA00022857"/>
    </source>
</evidence>
<name>A0A9X2GGD6_9ACTN</name>
<dbReference type="Pfam" id="PF13602">
    <property type="entry name" value="ADH_zinc_N_2"/>
    <property type="match status" value="2"/>
</dbReference>
<dbReference type="AlphaFoldDB" id="A0A9X2GGD6"/>
<dbReference type="SUPFAM" id="SSF50129">
    <property type="entry name" value="GroES-like"/>
    <property type="match status" value="2"/>
</dbReference>
<sequence length="661" mass="67212">MKIAEVTRFGGPEVLVAGRAPDPEAGPGQVVIGVSVVDVMSVDTQLRAGWGRDWFPARPPYVPGTGVAGRVIAAGDGVEAGWAGRRVAALLPGGGAYAERAVAGVETVVAVPDEVPLWQAAALVQVGPAALSLVEAAELRPGTRVLVTGAGGALGLPLVRLASAAGALVTAAAHGPAKREAALAAGAAQAVDYSELTGPAAEAAGAGTRAGTRADAFGGAGGQAAAGAFDVVFDGVGGEVGAAAFARTARGGTFFAYGVPSGSTAPVERAEAERREVRVIGMEQVQFTPDEFTRLAEQALKEAAAGRLATAVGLVVPLERAAEAHAALEARELVGKALLLACAQAVRYDGHGGPEVLELTEIPLPEPGPGQVRVAVRAAGVNPIDWKMRRGFRGAPPDGPQGTGMELAGTVDALGEGVTGLRLGDPVYGQVAPGAVATHAIAEADALAYKPDDLTYEEAAALPVAVETARRALRDLALQEGETLLIHAVAGGVGLAAAQLALARGATVVGTASERHHEFLRGLGVRPVTYGEGLERRLPRSVDRVLDASGRGELALSIELTGDPGRVITIADREGAERLGVRFSTGDGAVAAARALRESPHVRLPVAEVFPLERAADAHRRSEEGHFLGKLVITTELVNTAVVNVEAVNAAVINTEASLPQ</sequence>
<dbReference type="InterPro" id="IPR020843">
    <property type="entry name" value="ER"/>
</dbReference>
<dbReference type="GO" id="GO:0016491">
    <property type="term" value="F:oxidoreductase activity"/>
    <property type="evidence" value="ECO:0007669"/>
    <property type="project" value="InterPro"/>
</dbReference>
<dbReference type="InterPro" id="IPR051603">
    <property type="entry name" value="Zinc-ADH_QOR/CCCR"/>
</dbReference>
<keyword evidence="1" id="KW-0521">NADP</keyword>
<evidence type="ECO:0000313" key="4">
    <source>
        <dbReference type="Proteomes" id="UP001139648"/>
    </source>
</evidence>
<dbReference type="InterPro" id="IPR011032">
    <property type="entry name" value="GroES-like_sf"/>
</dbReference>
<evidence type="ECO:0000313" key="3">
    <source>
        <dbReference type="EMBL" id="MCP2354183.1"/>
    </source>
</evidence>
<dbReference type="InterPro" id="IPR013154">
    <property type="entry name" value="ADH-like_N"/>
</dbReference>
<dbReference type="RefSeq" id="WP_253740670.1">
    <property type="nucleotide sequence ID" value="NZ_BAABKA010000033.1"/>
</dbReference>
<dbReference type="PANTHER" id="PTHR44154:SF1">
    <property type="entry name" value="QUINONE OXIDOREDUCTASE"/>
    <property type="match status" value="1"/>
</dbReference>
<dbReference type="SMART" id="SM00829">
    <property type="entry name" value="PKS_ER"/>
    <property type="match status" value="1"/>
</dbReference>
<organism evidence="3 4">
    <name type="scientific">Nonomuraea thailandensis</name>
    <dbReference type="NCBI Taxonomy" id="1188745"/>
    <lineage>
        <taxon>Bacteria</taxon>
        <taxon>Bacillati</taxon>
        <taxon>Actinomycetota</taxon>
        <taxon>Actinomycetes</taxon>
        <taxon>Streptosporangiales</taxon>
        <taxon>Streptosporangiaceae</taxon>
        <taxon>Nonomuraea</taxon>
    </lineage>
</organism>
<dbReference type="CDD" id="cd05289">
    <property type="entry name" value="MDR_like_2"/>
    <property type="match status" value="1"/>
</dbReference>